<accession>A0ABV6CLA6</accession>
<keyword evidence="9" id="KW-1185">Reference proteome</keyword>
<feature type="domain" description="ABC transporter" evidence="7">
    <location>
        <begin position="4"/>
        <end position="209"/>
    </location>
</feature>
<dbReference type="SUPFAM" id="SSF52540">
    <property type="entry name" value="P-loop containing nucleoside triphosphate hydrolases"/>
    <property type="match status" value="1"/>
</dbReference>
<evidence type="ECO:0000256" key="4">
    <source>
        <dbReference type="ARBA" id="ARBA00022840"/>
    </source>
</evidence>
<dbReference type="InterPro" id="IPR017871">
    <property type="entry name" value="ABC_transporter-like_CS"/>
</dbReference>
<dbReference type="RefSeq" id="WP_265506537.1">
    <property type="nucleotide sequence ID" value="NZ_JAOTBE010000014.1"/>
</dbReference>
<organism evidence="8 9">
    <name type="scientific">Paracoccus rhizosphaerae</name>
    <dbReference type="NCBI Taxonomy" id="1133347"/>
    <lineage>
        <taxon>Bacteria</taxon>
        <taxon>Pseudomonadati</taxon>
        <taxon>Pseudomonadota</taxon>
        <taxon>Alphaproteobacteria</taxon>
        <taxon>Rhodobacterales</taxon>
        <taxon>Paracoccaceae</taxon>
        <taxon>Paracoccus</taxon>
    </lineage>
</organism>
<keyword evidence="1" id="KW-0813">Transport</keyword>
<reference evidence="8 9" key="1">
    <citation type="submission" date="2024-09" db="EMBL/GenBank/DDBJ databases">
        <authorList>
            <person name="Sun Q."/>
            <person name="Mori K."/>
        </authorList>
    </citation>
    <scope>NUCLEOTIDE SEQUENCE [LARGE SCALE GENOMIC DNA]</scope>
    <source>
        <strain evidence="8 9">CCM 7904</strain>
    </source>
</reference>
<dbReference type="Gene3D" id="3.40.50.300">
    <property type="entry name" value="P-loop containing nucleotide triphosphate hydrolases"/>
    <property type="match status" value="1"/>
</dbReference>
<name>A0ABV6CLA6_9RHOB</name>
<dbReference type="PROSITE" id="PS00211">
    <property type="entry name" value="ABC_TRANSPORTER_1"/>
    <property type="match status" value="1"/>
</dbReference>
<keyword evidence="3" id="KW-0201">Cytochrome c-type biogenesis</keyword>
<dbReference type="EMBL" id="JBHLWQ010000137">
    <property type="protein sequence ID" value="MFC0201520.1"/>
    <property type="molecule type" value="Genomic_DNA"/>
</dbReference>
<dbReference type="PANTHER" id="PTHR43499">
    <property type="entry name" value="ABC TRANSPORTER I FAMILY MEMBER 1"/>
    <property type="match status" value="1"/>
</dbReference>
<evidence type="ECO:0000256" key="6">
    <source>
        <dbReference type="ARBA" id="ARBA00023136"/>
    </source>
</evidence>
<evidence type="ECO:0000313" key="8">
    <source>
        <dbReference type="EMBL" id="MFC0201520.1"/>
    </source>
</evidence>
<dbReference type="PANTHER" id="PTHR43499:SF1">
    <property type="entry name" value="ABC TRANSPORTER I FAMILY MEMBER 1"/>
    <property type="match status" value="1"/>
</dbReference>
<protein>
    <submittedName>
        <fullName evidence="8">Heme ABC exporter ATP-binding protein CcmA</fullName>
    </submittedName>
</protein>
<dbReference type="SMART" id="SM00382">
    <property type="entry name" value="AAA"/>
    <property type="match status" value="1"/>
</dbReference>
<dbReference type="Proteomes" id="UP001589795">
    <property type="component" value="Unassembled WGS sequence"/>
</dbReference>
<evidence type="ECO:0000259" key="7">
    <source>
        <dbReference type="PROSITE" id="PS50893"/>
    </source>
</evidence>
<keyword evidence="6" id="KW-0472">Membrane</keyword>
<dbReference type="InterPro" id="IPR003593">
    <property type="entry name" value="AAA+_ATPase"/>
</dbReference>
<evidence type="ECO:0000256" key="1">
    <source>
        <dbReference type="ARBA" id="ARBA00022448"/>
    </source>
</evidence>
<sequence length="209" mass="21610">MTLLTVEGLAVSRGGLRAVEGVGFTLDPGQALILRGPNGIGKTTLLRTVAGLQPPVEGRITIPDDAVAYAAHADGLKPALTAAENLRFWAQVFGGDGVAAALAAMDLQALADRPAAALSAGQKRRLGLARLLVTGRPLWVLDEPTVSLDAASVARFAVVIRDHLGQGGAALIATHIDLGVAEARVLDLTPFRARPGRTSRPSGFNEAFA</sequence>
<keyword evidence="4 8" id="KW-0067">ATP-binding</keyword>
<evidence type="ECO:0000256" key="2">
    <source>
        <dbReference type="ARBA" id="ARBA00022741"/>
    </source>
</evidence>
<keyword evidence="2" id="KW-0547">Nucleotide-binding</keyword>
<dbReference type="InterPro" id="IPR027417">
    <property type="entry name" value="P-loop_NTPase"/>
</dbReference>
<dbReference type="InterPro" id="IPR003439">
    <property type="entry name" value="ABC_transporter-like_ATP-bd"/>
</dbReference>
<keyword evidence="5" id="KW-1278">Translocase</keyword>
<dbReference type="PROSITE" id="PS50893">
    <property type="entry name" value="ABC_TRANSPORTER_2"/>
    <property type="match status" value="1"/>
</dbReference>
<dbReference type="InterPro" id="IPR005895">
    <property type="entry name" value="ABC_transptr_haem_export_CcmA"/>
</dbReference>
<dbReference type="NCBIfam" id="TIGR01189">
    <property type="entry name" value="ccmA"/>
    <property type="match status" value="1"/>
</dbReference>
<dbReference type="GO" id="GO:0005524">
    <property type="term" value="F:ATP binding"/>
    <property type="evidence" value="ECO:0007669"/>
    <property type="project" value="UniProtKB-KW"/>
</dbReference>
<gene>
    <name evidence="8" type="primary">ccmA</name>
    <name evidence="8" type="ORF">ACFFIZ_14700</name>
</gene>
<evidence type="ECO:0000256" key="5">
    <source>
        <dbReference type="ARBA" id="ARBA00022967"/>
    </source>
</evidence>
<proteinExistence type="predicted"/>
<evidence type="ECO:0000256" key="3">
    <source>
        <dbReference type="ARBA" id="ARBA00022748"/>
    </source>
</evidence>
<comment type="caution">
    <text evidence="8">The sequence shown here is derived from an EMBL/GenBank/DDBJ whole genome shotgun (WGS) entry which is preliminary data.</text>
</comment>
<evidence type="ECO:0000313" key="9">
    <source>
        <dbReference type="Proteomes" id="UP001589795"/>
    </source>
</evidence>
<dbReference type="Pfam" id="PF00005">
    <property type="entry name" value="ABC_tran"/>
    <property type="match status" value="1"/>
</dbReference>